<dbReference type="PANTHER" id="PTHR43179">
    <property type="entry name" value="RHAMNOSYLTRANSFERASE WBBL"/>
    <property type="match status" value="1"/>
</dbReference>
<accession>A0A508TRY6</accession>
<keyword evidence="6" id="KW-1185">Reference proteome</keyword>
<dbReference type="SUPFAM" id="SSF53448">
    <property type="entry name" value="Nucleotide-diphospho-sugar transferases"/>
    <property type="match status" value="1"/>
</dbReference>
<dbReference type="OrthoDB" id="6116224at2"/>
<keyword evidence="2" id="KW-0328">Glycosyltransferase</keyword>
<dbReference type="Pfam" id="PF00535">
    <property type="entry name" value="Glycos_transf_2"/>
    <property type="match status" value="1"/>
</dbReference>
<evidence type="ECO:0000313" key="5">
    <source>
        <dbReference type="EMBL" id="VIO77129.1"/>
    </source>
</evidence>
<evidence type="ECO:0000256" key="3">
    <source>
        <dbReference type="ARBA" id="ARBA00022679"/>
    </source>
</evidence>
<dbReference type="AlphaFoldDB" id="A0A508TRY6"/>
<comment type="similarity">
    <text evidence="1">Belongs to the glycosyltransferase 2 family.</text>
</comment>
<gene>
    <name evidence="5" type="ORF">CI1B_69520</name>
</gene>
<organism evidence="5 6">
    <name type="scientific">Bradyrhizobium ivorense</name>
    <dbReference type="NCBI Taxonomy" id="2511166"/>
    <lineage>
        <taxon>Bacteria</taxon>
        <taxon>Pseudomonadati</taxon>
        <taxon>Pseudomonadota</taxon>
        <taxon>Alphaproteobacteria</taxon>
        <taxon>Hyphomicrobiales</taxon>
        <taxon>Nitrobacteraceae</taxon>
        <taxon>Bradyrhizobium</taxon>
    </lineage>
</organism>
<comment type="caution">
    <text evidence="5">The sequence shown here is derived from an EMBL/GenBank/DDBJ whole genome shotgun (WGS) entry which is preliminary data.</text>
</comment>
<protein>
    <recommendedName>
        <fullName evidence="4">Glycosyltransferase 2-like domain-containing protein</fullName>
    </recommendedName>
</protein>
<dbReference type="Proteomes" id="UP000328092">
    <property type="component" value="Unassembled WGS sequence"/>
</dbReference>
<proteinExistence type="inferred from homology"/>
<evidence type="ECO:0000256" key="2">
    <source>
        <dbReference type="ARBA" id="ARBA00022676"/>
    </source>
</evidence>
<feature type="domain" description="Glycosyltransferase 2-like" evidence="4">
    <location>
        <begin position="27"/>
        <end position="194"/>
    </location>
</feature>
<sequence length="331" mass="36488">MSIELPFADRAWVTTSSSLDCTVETVICIPSFRRPKHLRLTLESLAAQRTARRFAVVVVENDAGRCESAPVAAEFLNSGRLHGICIVEPRQGNCRAINAAFETALENFPRAQNFLMIDDDEVASPDWLERMVRAAETSGAAIIGGPVWPNFDDKHKGGLKRHPAFAPAYHASGPVPVIYGCGNCLIRRAVFERLGQPAFDLRFNFLGGGDHDFFARARRAGFRFYWIVEAAISETVPQSRTSLGWIVRRGLRIGAINYHIESKAARTVWSRAAVKAKMFGLVPFSLFRFARIVLREHQAVIAMHPMVVAVGSALAVLGIEPQPYAASKIAS</sequence>
<keyword evidence="3" id="KW-0808">Transferase</keyword>
<evidence type="ECO:0000259" key="4">
    <source>
        <dbReference type="Pfam" id="PF00535"/>
    </source>
</evidence>
<name>A0A508TRY6_9BRAD</name>
<dbReference type="InterPro" id="IPR029044">
    <property type="entry name" value="Nucleotide-diphossugar_trans"/>
</dbReference>
<dbReference type="GO" id="GO:0016757">
    <property type="term" value="F:glycosyltransferase activity"/>
    <property type="evidence" value="ECO:0007669"/>
    <property type="project" value="UniProtKB-KW"/>
</dbReference>
<dbReference type="Gene3D" id="3.90.550.10">
    <property type="entry name" value="Spore Coat Polysaccharide Biosynthesis Protein SpsA, Chain A"/>
    <property type="match status" value="1"/>
</dbReference>
<dbReference type="PANTHER" id="PTHR43179:SF12">
    <property type="entry name" value="GALACTOFURANOSYLTRANSFERASE GLFT2"/>
    <property type="match status" value="1"/>
</dbReference>
<evidence type="ECO:0000256" key="1">
    <source>
        <dbReference type="ARBA" id="ARBA00006739"/>
    </source>
</evidence>
<dbReference type="EMBL" id="CAADFC020000028">
    <property type="protein sequence ID" value="VIO77129.1"/>
    <property type="molecule type" value="Genomic_DNA"/>
</dbReference>
<dbReference type="RefSeq" id="WP_139863498.1">
    <property type="nucleotide sequence ID" value="NZ_CAADFC020000028.1"/>
</dbReference>
<reference evidence="5" key="1">
    <citation type="submission" date="2019-02" db="EMBL/GenBank/DDBJ databases">
        <authorList>
            <person name="Pothier F.J."/>
        </authorList>
    </citation>
    <scope>NUCLEOTIDE SEQUENCE</scope>
    <source>
        <strain evidence="5">CI-1B</strain>
    </source>
</reference>
<dbReference type="InterPro" id="IPR001173">
    <property type="entry name" value="Glyco_trans_2-like"/>
</dbReference>
<dbReference type="CDD" id="cd00761">
    <property type="entry name" value="Glyco_tranf_GTA_type"/>
    <property type="match status" value="1"/>
</dbReference>
<evidence type="ECO:0000313" key="6">
    <source>
        <dbReference type="Proteomes" id="UP000328092"/>
    </source>
</evidence>